<evidence type="ECO:0000256" key="2">
    <source>
        <dbReference type="ARBA" id="ARBA00007186"/>
    </source>
</evidence>
<dbReference type="Pfam" id="PF22848">
    <property type="entry name" value="ASD1_dom"/>
    <property type="match status" value="1"/>
</dbReference>
<dbReference type="SMART" id="SM00813">
    <property type="entry name" value="Alpha-L-AF_C"/>
    <property type="match status" value="1"/>
</dbReference>
<comment type="subunit">
    <text evidence="3">Homohexamer; trimer of dimers.</text>
</comment>
<comment type="similarity">
    <text evidence="2">Belongs to the glycosyl hydrolase 51 family.</text>
</comment>
<dbReference type="GO" id="GO:0000272">
    <property type="term" value="P:polysaccharide catabolic process"/>
    <property type="evidence" value="ECO:0007669"/>
    <property type="project" value="TreeGrafter"/>
</dbReference>
<dbReference type="AlphaFoldDB" id="A0A4Y8L9Z6"/>
<feature type="domain" description="Alpha-L-arabinofuranosidase C-terminal" evidence="9">
    <location>
        <begin position="318"/>
        <end position="507"/>
    </location>
</feature>
<comment type="catalytic activity">
    <reaction evidence="1">
        <text>Hydrolysis of terminal non-reducing alpha-L-arabinofuranoside residues in alpha-L-arabinosides.</text>
        <dbReference type="EC" id="3.2.1.55"/>
    </reaction>
</comment>
<comment type="caution">
    <text evidence="10">The sequence shown here is derived from an EMBL/GenBank/DDBJ whole genome shotgun (WGS) entry which is preliminary data.</text>
</comment>
<dbReference type="Gene3D" id="3.20.20.80">
    <property type="entry name" value="Glycosidases"/>
    <property type="match status" value="1"/>
</dbReference>
<proteinExistence type="inferred from homology"/>
<dbReference type="Gene3D" id="2.60.40.1180">
    <property type="entry name" value="Golgi alpha-mannosidase II"/>
    <property type="match status" value="1"/>
</dbReference>
<dbReference type="GO" id="GO:0046556">
    <property type="term" value="F:alpha-L-arabinofuranosidase activity"/>
    <property type="evidence" value="ECO:0007669"/>
    <property type="project" value="UniProtKB-EC"/>
</dbReference>
<evidence type="ECO:0000256" key="8">
    <source>
        <dbReference type="SAM" id="SignalP"/>
    </source>
</evidence>
<dbReference type="RefSeq" id="WP_134435870.1">
    <property type="nucleotide sequence ID" value="NZ_SOML01000003.1"/>
</dbReference>
<evidence type="ECO:0000259" key="9">
    <source>
        <dbReference type="SMART" id="SM00813"/>
    </source>
</evidence>
<gene>
    <name evidence="10" type="ORF">E2605_06505</name>
</gene>
<dbReference type="PANTHER" id="PTHR43576">
    <property type="entry name" value="ALPHA-L-ARABINOFURANOSIDASE C-RELATED"/>
    <property type="match status" value="1"/>
</dbReference>
<protein>
    <recommendedName>
        <fullName evidence="4">non-reducing end alpha-L-arabinofuranosidase</fullName>
        <ecNumber evidence="4">3.2.1.55</ecNumber>
    </recommendedName>
</protein>
<evidence type="ECO:0000256" key="1">
    <source>
        <dbReference type="ARBA" id="ARBA00001462"/>
    </source>
</evidence>
<dbReference type="EMBL" id="SOML01000003">
    <property type="protein sequence ID" value="TFD97316.1"/>
    <property type="molecule type" value="Genomic_DNA"/>
</dbReference>
<dbReference type="GO" id="GO:0046373">
    <property type="term" value="P:L-arabinose metabolic process"/>
    <property type="evidence" value="ECO:0007669"/>
    <property type="project" value="InterPro"/>
</dbReference>
<evidence type="ECO:0000313" key="11">
    <source>
        <dbReference type="Proteomes" id="UP000297861"/>
    </source>
</evidence>
<keyword evidence="6" id="KW-0119">Carbohydrate metabolism</keyword>
<organism evidence="10 11">
    <name type="scientific">Dysgonomonas capnocytophagoides</name>
    <dbReference type="NCBI Taxonomy" id="45254"/>
    <lineage>
        <taxon>Bacteria</taxon>
        <taxon>Pseudomonadati</taxon>
        <taxon>Bacteroidota</taxon>
        <taxon>Bacteroidia</taxon>
        <taxon>Bacteroidales</taxon>
        <taxon>Dysgonomonadaceae</taxon>
        <taxon>Dysgonomonas</taxon>
    </lineage>
</organism>
<dbReference type="OrthoDB" id="9758333at2"/>
<dbReference type="Proteomes" id="UP000297861">
    <property type="component" value="Unassembled WGS sequence"/>
</dbReference>
<keyword evidence="5" id="KW-0378">Hydrolase</keyword>
<evidence type="ECO:0000256" key="7">
    <source>
        <dbReference type="ARBA" id="ARBA00023295"/>
    </source>
</evidence>
<dbReference type="STRING" id="1121485.GCA_000426485_01108"/>
<keyword evidence="7" id="KW-0326">Glycosidase</keyword>
<dbReference type="SUPFAM" id="SSF51011">
    <property type="entry name" value="Glycosyl hydrolase domain"/>
    <property type="match status" value="1"/>
</dbReference>
<dbReference type="InterPro" id="IPR013780">
    <property type="entry name" value="Glyco_hydro_b"/>
</dbReference>
<evidence type="ECO:0000256" key="5">
    <source>
        <dbReference type="ARBA" id="ARBA00022801"/>
    </source>
</evidence>
<dbReference type="InterPro" id="IPR017853">
    <property type="entry name" value="GH"/>
</dbReference>
<reference evidence="10 11" key="1">
    <citation type="submission" date="2019-03" db="EMBL/GenBank/DDBJ databases">
        <title>San Antonio Military Medical Center submission to MRSN (WRAIR), pending publication.</title>
        <authorList>
            <person name="Blyth D.M."/>
            <person name="Mccarthy S.L."/>
            <person name="Schall S.E."/>
            <person name="Stam J.A."/>
            <person name="Ong A.C."/>
            <person name="Mcgann P.T."/>
        </authorList>
    </citation>
    <scope>NUCLEOTIDE SEQUENCE [LARGE SCALE GENOMIC DNA]</scope>
    <source>
        <strain evidence="10 11">MRSN571793</strain>
    </source>
</reference>
<keyword evidence="11" id="KW-1185">Reference proteome</keyword>
<sequence length="514" mass="58091">MKKILTTVYAILLVTFSASSQNSDVSIRVYPEKGNQVISKHIYGHFAEHLGSCIYGGLWVGENSPIPNTKGYRTDVLEALKKLQIPNLRWPGGCFADEYHWMDGIGPREKRPKMVNNNWGGTVEDNSFGTHEFLNLCELLDCEPYISGNVGSGTVEELAKWVEYMTSDGDSPMANLRRQNGREKPWKVKYLGVGNESWGCGGDMLPEYYADLYRRYAVYCRNFDGNQLFKIGSGASDYDYNWTDVLMKKAGNKMNGLSLHYYTVKGWGKDQKGSATNFTDEDYYWTLGKSLEIEEVIQKHMSIMDKYDKDKKVGLMVDEWGTWFEVEPGTNPGFLYQQNTMRDAFVAALTLNTFNKYGDRIQMANIAQVVNVLQSMILTKDDKMTLTPTYHVFDMYRVHQDATYLPLDIISQTKEIRGRNVSLVNASASKKDGLTHITLANIDLTNSQNVNIDLSNTKISKVSGRILTSKDIHDHNTFENPNLVQPQTFNGAKIANGKLNVQLPAKSIVVLEIQ</sequence>
<evidence type="ECO:0000313" key="10">
    <source>
        <dbReference type="EMBL" id="TFD97316.1"/>
    </source>
</evidence>
<dbReference type="InterPro" id="IPR010720">
    <property type="entry name" value="Alpha-L-AF_C"/>
</dbReference>
<feature type="chain" id="PRO_5021458821" description="non-reducing end alpha-L-arabinofuranosidase" evidence="8">
    <location>
        <begin position="21"/>
        <end position="514"/>
    </location>
</feature>
<evidence type="ECO:0000256" key="4">
    <source>
        <dbReference type="ARBA" id="ARBA00012670"/>
    </source>
</evidence>
<evidence type="ECO:0000256" key="6">
    <source>
        <dbReference type="ARBA" id="ARBA00023277"/>
    </source>
</evidence>
<evidence type="ECO:0000256" key="3">
    <source>
        <dbReference type="ARBA" id="ARBA00011165"/>
    </source>
</evidence>
<name>A0A4Y8L9Z6_9BACT</name>
<dbReference type="InterPro" id="IPR055235">
    <property type="entry name" value="ASD1_cat"/>
</dbReference>
<accession>A0A4Y8L9Z6</accession>
<keyword evidence="8" id="KW-0732">Signal</keyword>
<dbReference type="PANTHER" id="PTHR43576:SF2">
    <property type="entry name" value="INTRACELLULAR EXO-ALPHA-L-ARABINOFURANOSIDASE 2"/>
    <property type="match status" value="1"/>
</dbReference>
<dbReference type="Pfam" id="PF06964">
    <property type="entry name" value="Alpha-L-AF_C"/>
    <property type="match status" value="1"/>
</dbReference>
<dbReference type="EC" id="3.2.1.55" evidence="4"/>
<feature type="signal peptide" evidence="8">
    <location>
        <begin position="1"/>
        <end position="20"/>
    </location>
</feature>
<dbReference type="SUPFAM" id="SSF51445">
    <property type="entry name" value="(Trans)glycosidases"/>
    <property type="match status" value="1"/>
</dbReference>